<protein>
    <submittedName>
        <fullName evidence="1">Uncharacterized protein</fullName>
    </submittedName>
</protein>
<keyword evidence="2" id="KW-1185">Reference proteome</keyword>
<accession>A0A103YCD2</accession>
<dbReference type="EMBL" id="LEKV01001819">
    <property type="protein sequence ID" value="KVI06499.1"/>
    <property type="molecule type" value="Genomic_DNA"/>
</dbReference>
<dbReference type="AlphaFoldDB" id="A0A103YCD2"/>
<comment type="caution">
    <text evidence="1">The sequence shown here is derived from an EMBL/GenBank/DDBJ whole genome shotgun (WGS) entry which is preliminary data.</text>
</comment>
<gene>
    <name evidence="1" type="ORF">Ccrd_015151</name>
</gene>
<dbReference type="Proteomes" id="UP000243975">
    <property type="component" value="Unassembled WGS sequence"/>
</dbReference>
<evidence type="ECO:0000313" key="2">
    <source>
        <dbReference type="Proteomes" id="UP000243975"/>
    </source>
</evidence>
<evidence type="ECO:0000313" key="1">
    <source>
        <dbReference type="EMBL" id="KVI06499.1"/>
    </source>
</evidence>
<dbReference type="Gramene" id="KVI06499">
    <property type="protein sequence ID" value="KVI06499"/>
    <property type="gene ID" value="Ccrd_015151"/>
</dbReference>
<organism evidence="1 2">
    <name type="scientific">Cynara cardunculus var. scolymus</name>
    <name type="common">Globe artichoke</name>
    <name type="synonym">Cynara scolymus</name>
    <dbReference type="NCBI Taxonomy" id="59895"/>
    <lineage>
        <taxon>Eukaryota</taxon>
        <taxon>Viridiplantae</taxon>
        <taxon>Streptophyta</taxon>
        <taxon>Embryophyta</taxon>
        <taxon>Tracheophyta</taxon>
        <taxon>Spermatophyta</taxon>
        <taxon>Magnoliopsida</taxon>
        <taxon>eudicotyledons</taxon>
        <taxon>Gunneridae</taxon>
        <taxon>Pentapetalae</taxon>
        <taxon>asterids</taxon>
        <taxon>campanulids</taxon>
        <taxon>Asterales</taxon>
        <taxon>Asteraceae</taxon>
        <taxon>Carduoideae</taxon>
        <taxon>Cardueae</taxon>
        <taxon>Carduinae</taxon>
        <taxon>Cynara</taxon>
    </lineage>
</organism>
<sequence>MIIEQLHDQRVVLVNQLCFMPKLAAKLTEKMLQFLWKFSYWSVSGWSLEVEVCKAKRENIIFESLATDTQVYGQELEVLCTTVAFYHNDKAWISVLRKLN</sequence>
<reference evidence="1 2" key="1">
    <citation type="journal article" date="2016" name="Sci. Rep.">
        <title>The genome sequence of the outbreeding globe artichoke constructed de novo incorporating a phase-aware low-pass sequencing strategy of F1 progeny.</title>
        <authorList>
            <person name="Scaglione D."/>
            <person name="Reyes-Chin-Wo S."/>
            <person name="Acquadro A."/>
            <person name="Froenicke L."/>
            <person name="Portis E."/>
            <person name="Beitel C."/>
            <person name="Tirone M."/>
            <person name="Mauro R."/>
            <person name="Lo Monaco A."/>
            <person name="Mauromicale G."/>
            <person name="Faccioli P."/>
            <person name="Cattivelli L."/>
            <person name="Rieseberg L."/>
            <person name="Michelmore R."/>
            <person name="Lanteri S."/>
        </authorList>
    </citation>
    <scope>NUCLEOTIDE SEQUENCE [LARGE SCALE GENOMIC DNA]</scope>
    <source>
        <strain evidence="1">2C</strain>
    </source>
</reference>
<proteinExistence type="predicted"/>
<name>A0A103YCD2_CYNCS</name>